<feature type="active site" description="Acyl-ester intermediate" evidence="7">
    <location>
        <position position="105"/>
    </location>
</feature>
<gene>
    <name evidence="12" type="primary">dacB</name>
    <name evidence="12" type="ORF">VRLFYP33_00274</name>
</gene>
<evidence type="ECO:0000256" key="5">
    <source>
        <dbReference type="ARBA" id="ARBA00022984"/>
    </source>
</evidence>
<feature type="active site" description="Proton acceptor" evidence="7">
    <location>
        <position position="108"/>
    </location>
</feature>
<evidence type="ECO:0000313" key="12">
    <source>
        <dbReference type="EMBL" id="VYT67012.1"/>
    </source>
</evidence>
<organism evidence="12">
    <name type="scientific">Veillonella ratti</name>
    <dbReference type="NCBI Taxonomy" id="103892"/>
    <lineage>
        <taxon>Bacteria</taxon>
        <taxon>Bacillati</taxon>
        <taxon>Bacillota</taxon>
        <taxon>Negativicutes</taxon>
        <taxon>Veillonellales</taxon>
        <taxon>Veillonellaceae</taxon>
        <taxon>Veillonella</taxon>
    </lineage>
</organism>
<keyword evidence="12" id="KW-0121">Carboxypeptidase</keyword>
<dbReference type="InterPro" id="IPR001967">
    <property type="entry name" value="Peptidase_S11_N"/>
</dbReference>
<feature type="binding site" evidence="8">
    <location>
        <position position="269"/>
    </location>
    <ligand>
        <name>substrate</name>
    </ligand>
</feature>
<keyword evidence="2 10" id="KW-0732">Signal</keyword>
<dbReference type="PANTHER" id="PTHR21581:SF33">
    <property type="entry name" value="D-ALANYL-D-ALANINE CARBOXYPEPTIDASE DACB"/>
    <property type="match status" value="1"/>
</dbReference>
<comment type="similarity">
    <text evidence="1 9">Belongs to the peptidase S11 family.</text>
</comment>
<dbReference type="EC" id="3.4.16.4" evidence="12"/>
<evidence type="ECO:0000256" key="9">
    <source>
        <dbReference type="RuleBase" id="RU004016"/>
    </source>
</evidence>
<dbReference type="GO" id="GO:0009252">
    <property type="term" value="P:peptidoglycan biosynthetic process"/>
    <property type="evidence" value="ECO:0007669"/>
    <property type="project" value="UniProtKB-KW"/>
</dbReference>
<keyword evidence="6" id="KW-0961">Cell wall biogenesis/degradation</keyword>
<dbReference type="Pfam" id="PF00768">
    <property type="entry name" value="Peptidase_S11"/>
    <property type="match status" value="1"/>
</dbReference>
<evidence type="ECO:0000256" key="7">
    <source>
        <dbReference type="PIRSR" id="PIRSR618044-1"/>
    </source>
</evidence>
<dbReference type="InterPro" id="IPR012338">
    <property type="entry name" value="Beta-lactam/transpept-like"/>
</dbReference>
<evidence type="ECO:0000256" key="10">
    <source>
        <dbReference type="SAM" id="SignalP"/>
    </source>
</evidence>
<keyword evidence="4" id="KW-0133">Cell shape</keyword>
<evidence type="ECO:0000256" key="4">
    <source>
        <dbReference type="ARBA" id="ARBA00022960"/>
    </source>
</evidence>
<feature type="chain" id="PRO_5038582662" evidence="10">
    <location>
        <begin position="22"/>
        <end position="321"/>
    </location>
</feature>
<dbReference type="GO" id="GO:0071555">
    <property type="term" value="P:cell wall organization"/>
    <property type="evidence" value="ECO:0007669"/>
    <property type="project" value="UniProtKB-KW"/>
</dbReference>
<dbReference type="InterPro" id="IPR018044">
    <property type="entry name" value="Peptidase_S11"/>
</dbReference>
<dbReference type="Gene3D" id="3.40.710.10">
    <property type="entry name" value="DD-peptidase/beta-lactamase superfamily"/>
    <property type="match status" value="1"/>
</dbReference>
<evidence type="ECO:0000259" key="11">
    <source>
        <dbReference type="Pfam" id="PF00768"/>
    </source>
</evidence>
<feature type="signal peptide" evidence="10">
    <location>
        <begin position="1"/>
        <end position="21"/>
    </location>
</feature>
<feature type="active site" evidence="7">
    <location>
        <position position="162"/>
    </location>
</feature>
<sequence>MKCWQKIVSVFVLTGSLFTGAALSGAAVCAASDNAVTSKAAVSSGSQTGTSELAKQAEVFLGEKNSAAKSVAVPGFAAEAAVLMNADTGEVLVARNENKRMHPASTTKMVTLLTALKLQGTRLDELATISPYAASMEESNLGVKTTDQLPLQAVAEGMMVASGNDAAVVVAENVSGSVYRFALEMNEVAKEAGATKSHFLNPHGLTEVGHYSTALDLAKIAAYGMNIPMFRDFVGDDFYKVPYENRKPVWVRTTNHFIRSKYEGANGLKTGYTEAAGECLIASATRDGHTLIVVLLNDDNRWVDAPALLDYGFAKLGVTGK</sequence>
<dbReference type="PANTHER" id="PTHR21581">
    <property type="entry name" value="D-ALANYL-D-ALANINE CARBOXYPEPTIDASE"/>
    <property type="match status" value="1"/>
</dbReference>
<evidence type="ECO:0000256" key="3">
    <source>
        <dbReference type="ARBA" id="ARBA00022801"/>
    </source>
</evidence>
<evidence type="ECO:0000256" key="8">
    <source>
        <dbReference type="PIRSR" id="PIRSR618044-2"/>
    </source>
</evidence>
<keyword evidence="3 12" id="KW-0378">Hydrolase</keyword>
<keyword evidence="12" id="KW-0645">Protease</keyword>
<dbReference type="PRINTS" id="PR00725">
    <property type="entry name" value="DADACBPTASE1"/>
</dbReference>
<protein>
    <submittedName>
        <fullName evidence="12">D-alanyl-D-alanine carboxypeptidase DacB</fullName>
        <ecNumber evidence="12">3.4.16.4</ecNumber>
    </submittedName>
</protein>
<evidence type="ECO:0000256" key="2">
    <source>
        <dbReference type="ARBA" id="ARBA00022729"/>
    </source>
</evidence>
<dbReference type="SUPFAM" id="SSF56601">
    <property type="entry name" value="beta-lactamase/transpeptidase-like"/>
    <property type="match status" value="1"/>
</dbReference>
<name>A0A6N2YNQ5_9FIRM</name>
<dbReference type="AlphaFoldDB" id="A0A6N2YNQ5"/>
<feature type="domain" description="Peptidase S11 D-alanyl-D-alanine carboxypeptidase A N-terminal" evidence="11">
    <location>
        <begin position="69"/>
        <end position="299"/>
    </location>
</feature>
<dbReference type="EMBL" id="CACRUX010000002">
    <property type="protein sequence ID" value="VYT67012.1"/>
    <property type="molecule type" value="Genomic_DNA"/>
</dbReference>
<evidence type="ECO:0000256" key="6">
    <source>
        <dbReference type="ARBA" id="ARBA00023316"/>
    </source>
</evidence>
<dbReference type="GO" id="GO:0006508">
    <property type="term" value="P:proteolysis"/>
    <property type="evidence" value="ECO:0007669"/>
    <property type="project" value="InterPro"/>
</dbReference>
<keyword evidence="5" id="KW-0573">Peptidoglycan synthesis</keyword>
<proteinExistence type="inferred from homology"/>
<dbReference type="GO" id="GO:0008360">
    <property type="term" value="P:regulation of cell shape"/>
    <property type="evidence" value="ECO:0007669"/>
    <property type="project" value="UniProtKB-KW"/>
</dbReference>
<accession>A0A6N2YNQ5</accession>
<dbReference type="GO" id="GO:0009002">
    <property type="term" value="F:serine-type D-Ala-D-Ala carboxypeptidase activity"/>
    <property type="evidence" value="ECO:0007669"/>
    <property type="project" value="UniProtKB-EC"/>
</dbReference>
<reference evidence="12" key="1">
    <citation type="submission" date="2019-11" db="EMBL/GenBank/DDBJ databases">
        <authorList>
            <person name="Feng L."/>
        </authorList>
    </citation>
    <scope>NUCLEOTIDE SEQUENCE</scope>
    <source>
        <strain evidence="12">VrattiLFYP33</strain>
    </source>
</reference>
<dbReference type="RefSeq" id="WP_021841603.1">
    <property type="nucleotide sequence ID" value="NZ_CACRUX010000002.1"/>
</dbReference>
<evidence type="ECO:0000256" key="1">
    <source>
        <dbReference type="ARBA" id="ARBA00007164"/>
    </source>
</evidence>